<feature type="compositionally biased region" description="Basic and acidic residues" evidence="1">
    <location>
        <begin position="192"/>
        <end position="202"/>
    </location>
</feature>
<evidence type="ECO:0000313" key="3">
    <source>
        <dbReference type="Proteomes" id="UP000078200"/>
    </source>
</evidence>
<dbReference type="AlphaFoldDB" id="A0A1A9V3S5"/>
<name>A0A1A9V3S5_GLOAU</name>
<feature type="compositionally biased region" description="Basic residues" evidence="1">
    <location>
        <begin position="90"/>
        <end position="102"/>
    </location>
</feature>
<sequence>MFLITDRVYCRSIWYYAGSYEDLPREPGLFDAINTVVMNVTERARKPNQKSAKGDKKDVKSGELVFPMVMEGKEIIIPSPEEIPMGNAQPRKKPKKPSMRKPNRNEENIEEMNRNEENLEEMNRTEENVEEMNRNEENVEETKGNEENLEDGDSPDQVEEDESFNTVVRSSKKGDESKTKPRRRLENEDETIDKNKQKREIDVSTEDDTIAEDGFEVLPQPQAYGDFQLRFCNNPLHGSQNSESNSTLDGAEILASRGSDNRIKNNRHQGRVRSQMLNNVSDIVRCPVGNGKRSTLMPLRDSFALVLDAHIIYQMPHVRYAHENVSNLASNQHLNHL</sequence>
<reference evidence="2" key="1">
    <citation type="submission" date="2020-05" db="UniProtKB">
        <authorList>
            <consortium name="EnsemblMetazoa"/>
        </authorList>
    </citation>
    <scope>IDENTIFICATION</scope>
    <source>
        <strain evidence="2">TTRI</strain>
    </source>
</reference>
<dbReference type="VEuPathDB" id="VectorBase:GAUT024835"/>
<keyword evidence="3" id="KW-1185">Reference proteome</keyword>
<organism evidence="2 3">
    <name type="scientific">Glossina austeni</name>
    <name type="common">Savannah tsetse fly</name>
    <dbReference type="NCBI Taxonomy" id="7395"/>
    <lineage>
        <taxon>Eukaryota</taxon>
        <taxon>Metazoa</taxon>
        <taxon>Ecdysozoa</taxon>
        <taxon>Arthropoda</taxon>
        <taxon>Hexapoda</taxon>
        <taxon>Insecta</taxon>
        <taxon>Pterygota</taxon>
        <taxon>Neoptera</taxon>
        <taxon>Endopterygota</taxon>
        <taxon>Diptera</taxon>
        <taxon>Brachycera</taxon>
        <taxon>Muscomorpha</taxon>
        <taxon>Hippoboscoidea</taxon>
        <taxon>Glossinidae</taxon>
        <taxon>Glossina</taxon>
    </lineage>
</organism>
<feature type="compositionally biased region" description="Basic and acidic residues" evidence="1">
    <location>
        <begin position="103"/>
        <end position="146"/>
    </location>
</feature>
<dbReference type="Proteomes" id="UP000078200">
    <property type="component" value="Unassembled WGS sequence"/>
</dbReference>
<protein>
    <submittedName>
        <fullName evidence="2">Uncharacterized protein</fullName>
    </submittedName>
</protein>
<evidence type="ECO:0000256" key="1">
    <source>
        <dbReference type="SAM" id="MobiDB-lite"/>
    </source>
</evidence>
<dbReference type="STRING" id="7395.A0A1A9V3S5"/>
<feature type="region of interest" description="Disordered" evidence="1">
    <location>
        <begin position="77"/>
        <end position="203"/>
    </location>
</feature>
<feature type="compositionally biased region" description="Acidic residues" evidence="1">
    <location>
        <begin position="147"/>
        <end position="163"/>
    </location>
</feature>
<dbReference type="EnsemblMetazoa" id="GAUT024835-RA">
    <property type="protein sequence ID" value="GAUT024835-PA"/>
    <property type="gene ID" value="GAUT024835"/>
</dbReference>
<evidence type="ECO:0000313" key="2">
    <source>
        <dbReference type="EnsemblMetazoa" id="GAUT024835-PA"/>
    </source>
</evidence>
<accession>A0A1A9V3S5</accession>
<proteinExistence type="predicted"/>